<evidence type="ECO:0000313" key="1">
    <source>
        <dbReference type="EMBL" id="ESL04848.1"/>
    </source>
</evidence>
<dbReference type="EMBL" id="AUPL01008347">
    <property type="protein sequence ID" value="ESL04848.1"/>
    <property type="molecule type" value="Genomic_DNA"/>
</dbReference>
<proteinExistence type="predicted"/>
<accession>A0A061IRJ3</accession>
<evidence type="ECO:0000313" key="2">
    <source>
        <dbReference type="Proteomes" id="UP000031737"/>
    </source>
</evidence>
<name>A0A061IRJ3_TRYRA</name>
<organism evidence="1 2">
    <name type="scientific">Trypanosoma rangeli SC58</name>
    <dbReference type="NCBI Taxonomy" id="429131"/>
    <lineage>
        <taxon>Eukaryota</taxon>
        <taxon>Discoba</taxon>
        <taxon>Euglenozoa</taxon>
        <taxon>Kinetoplastea</taxon>
        <taxon>Metakinetoplastina</taxon>
        <taxon>Trypanosomatida</taxon>
        <taxon>Trypanosomatidae</taxon>
        <taxon>Trypanosoma</taxon>
        <taxon>Herpetosoma</taxon>
    </lineage>
</organism>
<gene>
    <name evidence="1" type="ORF">TRSC58_07617</name>
</gene>
<sequence length="70" mass="7836">MARVYVKGSCSTSTSDSSGIYFSYATPLPRQHAQTLAPFLLLFPRLAAHVAPLCHRREKTKMVGKKEKKK</sequence>
<protein>
    <submittedName>
        <fullName evidence="1">Uncharacterized protein</fullName>
    </submittedName>
</protein>
<reference evidence="1 2" key="1">
    <citation type="submission" date="2013-07" db="EMBL/GenBank/DDBJ databases">
        <authorList>
            <person name="Stoco P.H."/>
            <person name="Wagner G."/>
            <person name="Gerber A."/>
            <person name="Zaha A."/>
            <person name="Thompson C."/>
            <person name="Bartholomeu D.C."/>
            <person name="Luckemeyer D.D."/>
            <person name="Bahia D."/>
            <person name="Loreto E."/>
            <person name="Prestes E.B."/>
            <person name="Lima F.M."/>
            <person name="Rodrigues-Luiz G."/>
            <person name="Vallejo G.A."/>
            <person name="Filho J.F."/>
            <person name="Monteiro K.M."/>
            <person name="Tyler K.M."/>
            <person name="de Almeida L.G."/>
            <person name="Ortiz M.F."/>
            <person name="Siervo M.A."/>
            <person name="de Moraes M.H."/>
            <person name="Cunha O.L."/>
            <person name="Mendonca-Neto R."/>
            <person name="Silva R."/>
            <person name="Teixeira S.M."/>
            <person name="Murta S.M."/>
            <person name="Sincero T.C."/>
            <person name="Mendes T.A."/>
            <person name="Urmenyi T.P."/>
            <person name="Silva V.G."/>
            <person name="da Rocha W.D."/>
            <person name="Andersson B."/>
            <person name="Romanha A.J."/>
            <person name="Steindel M."/>
            <person name="de Vasconcelos A.T."/>
            <person name="Grisard E.C."/>
        </authorList>
    </citation>
    <scope>NUCLEOTIDE SEQUENCE [LARGE SCALE GENOMIC DNA]</scope>
    <source>
        <strain evidence="1 2">SC58</strain>
    </source>
</reference>
<dbReference type="Proteomes" id="UP000031737">
    <property type="component" value="Unassembled WGS sequence"/>
</dbReference>
<dbReference type="AlphaFoldDB" id="A0A061IRJ3"/>
<comment type="caution">
    <text evidence="1">The sequence shown here is derived from an EMBL/GenBank/DDBJ whole genome shotgun (WGS) entry which is preliminary data.</text>
</comment>
<keyword evidence="2" id="KW-1185">Reference proteome</keyword>
<dbReference type="VEuPathDB" id="TriTrypDB:TRSC58_07617"/>